<accession>A0A7T9DKW1</accession>
<reference evidence="1" key="1">
    <citation type="submission" date="2020-11" db="EMBL/GenBank/DDBJ databases">
        <title>Connecting structure to function with the recovery of over 1000 high-quality activated sludge metagenome-assembled genomes encoding full-length rRNA genes using long-read sequencing.</title>
        <authorList>
            <person name="Singleton C.M."/>
            <person name="Petriglieri F."/>
            <person name="Kristensen J.M."/>
            <person name="Kirkegaard R.H."/>
            <person name="Michaelsen T.Y."/>
            <person name="Andersen M.H."/>
            <person name="Karst S.M."/>
            <person name="Dueholm M.S."/>
            <person name="Nielsen P.H."/>
            <person name="Albertsen M."/>
        </authorList>
    </citation>
    <scope>NUCLEOTIDE SEQUENCE</scope>
    <source>
        <strain evidence="1">Fred_18-Q3-R57-64_BAT3C.431</strain>
    </source>
</reference>
<name>A0A7T9DKW1_9ARCH</name>
<organism evidence="1">
    <name type="scientific">Candidatus Iainarchaeum sp</name>
    <dbReference type="NCBI Taxonomy" id="3101447"/>
    <lineage>
        <taxon>Archaea</taxon>
        <taxon>Candidatus Iainarchaeota</taxon>
        <taxon>Candidatus Iainarchaeia</taxon>
        <taxon>Candidatus Iainarchaeales</taxon>
        <taxon>Candidatus Iainarchaeaceae</taxon>
        <taxon>Candidatus Iainarchaeum</taxon>
    </lineage>
</organism>
<evidence type="ECO:0000313" key="1">
    <source>
        <dbReference type="EMBL" id="QQR93150.1"/>
    </source>
</evidence>
<dbReference type="Proteomes" id="UP000596004">
    <property type="component" value="Chromosome"/>
</dbReference>
<gene>
    <name evidence="1" type="ORF">IPJ89_02845</name>
</gene>
<protein>
    <submittedName>
        <fullName evidence="1">Uncharacterized protein</fullName>
    </submittedName>
</protein>
<dbReference type="EMBL" id="CP064981">
    <property type="protein sequence ID" value="QQR93150.1"/>
    <property type="molecule type" value="Genomic_DNA"/>
</dbReference>
<sequence>MQFFEMMLSPKQGIDWLHTQTEFMYIFYFADIEGAEEELFKQVFSNPKWLAHSTRFLIEFHSERYGEKTAKKLLDAFTAHGYRYDAVEPKHYYFYRN</sequence>
<proteinExistence type="predicted"/>
<dbReference type="AlphaFoldDB" id="A0A7T9DKW1"/>